<comment type="caution">
    <text evidence="2">The sequence shown here is derived from an EMBL/GenBank/DDBJ whole genome shotgun (WGS) entry which is preliminary data.</text>
</comment>
<dbReference type="RefSeq" id="WP_182582674.1">
    <property type="nucleotide sequence ID" value="NZ_JACIUZ010000020.1"/>
</dbReference>
<feature type="transmembrane region" description="Helical" evidence="1">
    <location>
        <begin position="572"/>
        <end position="590"/>
    </location>
</feature>
<feature type="transmembrane region" description="Helical" evidence="1">
    <location>
        <begin position="520"/>
        <end position="542"/>
    </location>
</feature>
<feature type="transmembrane region" description="Helical" evidence="1">
    <location>
        <begin position="142"/>
        <end position="164"/>
    </location>
</feature>
<feature type="transmembrane region" description="Helical" evidence="1">
    <location>
        <begin position="43"/>
        <end position="63"/>
    </location>
</feature>
<reference evidence="2 3" key="1">
    <citation type="submission" date="2020-07" db="EMBL/GenBank/DDBJ databases">
        <title>Description of Limosilactobacillus balticus sp. nov., Limosilactobacillus agrestis sp. nov., Limosilactobacillus albertensis sp. nov., Limosilactobacillus rudii sp. nov., Limosilactobacillus fastidiosus sp. nov., five novel Limosilactobacillus species isolated from the vertebrate gastrointestinal tract, and proposal of 6 subspecies of Limosilactobacillus reuteri adapted to the gastrointestinal tract of specific vertebrate hosts.</title>
        <authorList>
            <person name="Li F."/>
            <person name="Cheng C."/>
            <person name="Zheng J."/>
            <person name="Quevedo R.M."/>
            <person name="Li J."/>
            <person name="Roos S."/>
            <person name="Gaenzle M.G."/>
            <person name="Walter J."/>
        </authorList>
    </citation>
    <scope>NUCLEOTIDE SEQUENCE [LARGE SCALE GENOMIC DNA]</scope>
    <source>
        <strain evidence="2 3">WF-MO7-1</strain>
    </source>
</reference>
<protein>
    <recommendedName>
        <fullName evidence="4">Glycosyltransferase RgtA/B/C/D-like domain-containing protein</fullName>
    </recommendedName>
</protein>
<accession>A0ABR6E603</accession>
<feature type="transmembrane region" description="Helical" evidence="1">
    <location>
        <begin position="338"/>
        <end position="357"/>
    </location>
</feature>
<name>A0ABR6E603_9LACO</name>
<keyword evidence="1" id="KW-0812">Transmembrane</keyword>
<evidence type="ECO:0000313" key="2">
    <source>
        <dbReference type="EMBL" id="MBB1062624.1"/>
    </source>
</evidence>
<organism evidence="2 3">
    <name type="scientific">Limosilactobacillus fastidiosus</name>
    <dbReference type="NCBI Taxonomy" id="2759855"/>
    <lineage>
        <taxon>Bacteria</taxon>
        <taxon>Bacillati</taxon>
        <taxon>Bacillota</taxon>
        <taxon>Bacilli</taxon>
        <taxon>Lactobacillales</taxon>
        <taxon>Lactobacillaceae</taxon>
        <taxon>Limosilactobacillus</taxon>
    </lineage>
</organism>
<dbReference type="InterPro" id="IPR046062">
    <property type="entry name" value="DUF6020"/>
</dbReference>
<feature type="transmembrane region" description="Helical" evidence="1">
    <location>
        <begin position="210"/>
        <end position="236"/>
    </location>
</feature>
<keyword evidence="3" id="KW-1185">Reference proteome</keyword>
<keyword evidence="1" id="KW-1133">Transmembrane helix</keyword>
<dbReference type="Proteomes" id="UP000544052">
    <property type="component" value="Unassembled WGS sequence"/>
</dbReference>
<feature type="transmembrane region" description="Helical" evidence="1">
    <location>
        <begin position="316"/>
        <end position="331"/>
    </location>
</feature>
<feature type="transmembrane region" description="Helical" evidence="1">
    <location>
        <begin position="102"/>
        <end position="121"/>
    </location>
</feature>
<gene>
    <name evidence="2" type="ORF">H5R64_02245</name>
</gene>
<evidence type="ECO:0000256" key="1">
    <source>
        <dbReference type="SAM" id="Phobius"/>
    </source>
</evidence>
<sequence>MNLINLKDNQKSVISALILSLLSTFGIAITIKVNDKTVIGNSIYSLVIFIGLYLLFQHLFLLVKDRRKDIGAIIIALFFSTSLVLGRNTLLLDDALAFSPVTYIKILMITPCWFALVRSLLSYKIKSSLLDKNVVNKITSFLALKHGLIVIWIIIILFWLPYFIAFFPGIYGYDGPVQVNEFITHNINSHHPVLHTYLLGITIGKLKAPWWIGATVYSALQSLVFSFSLAYLVSFLAQYTKALILILGSWIAFMIIPFYPIMAVTTTKNVIFTALFIILEIQFLKIIWIKDYLHNWVTILSFGIISFLSMAFLKQAMIVYILTVLILSYLFKNNRKQLIVTAAIAVGVFVVYSGPFLTSFNVINNHNDALKETLSIPECQMARAIVRHPQNNKSQIREVKRYIPDYRNYKGPLEAISDPVKTTFNAKYVRKDPLKFLKLYLAIGAKYPSEYINAFCRLTVQLWYPDMNKDTLSFEPYYEIQSLVLLPNQKQKTFRKGLFPAFQRKVGSFSCRQDYEKLPILSLLFSAATPLFIIIISAGSVIVEKQKRYLAVFIMPIIFWSILLAFSPVILLRYVLPLISIEGLLLLPLFNNFSHKSERKVVANSKKDN</sequence>
<feature type="transmembrane region" description="Helical" evidence="1">
    <location>
        <begin position="293"/>
        <end position="310"/>
    </location>
</feature>
<keyword evidence="1" id="KW-0472">Membrane</keyword>
<dbReference type="Pfam" id="PF19484">
    <property type="entry name" value="DUF6020"/>
    <property type="match status" value="1"/>
</dbReference>
<feature type="transmembrane region" description="Helical" evidence="1">
    <location>
        <begin position="70"/>
        <end position="90"/>
    </location>
</feature>
<proteinExistence type="predicted"/>
<evidence type="ECO:0000313" key="3">
    <source>
        <dbReference type="Proteomes" id="UP000544052"/>
    </source>
</evidence>
<feature type="transmembrane region" description="Helical" evidence="1">
    <location>
        <begin position="549"/>
        <end position="566"/>
    </location>
</feature>
<feature type="transmembrane region" description="Helical" evidence="1">
    <location>
        <begin position="243"/>
        <end position="264"/>
    </location>
</feature>
<feature type="transmembrane region" description="Helical" evidence="1">
    <location>
        <begin position="270"/>
        <end position="288"/>
    </location>
</feature>
<evidence type="ECO:0008006" key="4">
    <source>
        <dbReference type="Google" id="ProtNLM"/>
    </source>
</evidence>
<feature type="transmembrane region" description="Helical" evidence="1">
    <location>
        <begin position="12"/>
        <end position="31"/>
    </location>
</feature>
<dbReference type="EMBL" id="JACIUZ010000020">
    <property type="protein sequence ID" value="MBB1062624.1"/>
    <property type="molecule type" value="Genomic_DNA"/>
</dbReference>